<dbReference type="GO" id="GO:0009245">
    <property type="term" value="P:lipid A biosynthetic process"/>
    <property type="evidence" value="ECO:0007669"/>
    <property type="project" value="TreeGrafter"/>
</dbReference>
<dbReference type="InterPro" id="IPR039901">
    <property type="entry name" value="Kdotransferase"/>
</dbReference>
<feature type="domain" description="3-deoxy-D-manno-octulosonic-acid transferase N-terminal" evidence="2">
    <location>
        <begin position="34"/>
        <end position="211"/>
    </location>
</feature>
<dbReference type="Gene3D" id="3.40.50.2000">
    <property type="entry name" value="Glycogen Phosphorylase B"/>
    <property type="match status" value="1"/>
</dbReference>
<dbReference type="Pfam" id="PF04413">
    <property type="entry name" value="Glycos_transf_N"/>
    <property type="match status" value="1"/>
</dbReference>
<reference evidence="3" key="1">
    <citation type="submission" date="2018-05" db="EMBL/GenBank/DDBJ databases">
        <authorList>
            <person name="Lanie J.A."/>
            <person name="Ng W.-L."/>
            <person name="Kazmierczak K.M."/>
            <person name="Andrzejewski T.M."/>
            <person name="Davidsen T.M."/>
            <person name="Wayne K.J."/>
            <person name="Tettelin H."/>
            <person name="Glass J.I."/>
            <person name="Rusch D."/>
            <person name="Podicherti R."/>
            <person name="Tsui H.-C.T."/>
            <person name="Winkler M.E."/>
        </authorList>
    </citation>
    <scope>NUCLEOTIDE SEQUENCE</scope>
</reference>
<dbReference type="InterPro" id="IPR038107">
    <property type="entry name" value="Glycos_transf_N_sf"/>
</dbReference>
<keyword evidence="1" id="KW-0808">Transferase</keyword>
<organism evidence="3">
    <name type="scientific">marine metagenome</name>
    <dbReference type="NCBI Taxonomy" id="408172"/>
    <lineage>
        <taxon>unclassified sequences</taxon>
        <taxon>metagenomes</taxon>
        <taxon>ecological metagenomes</taxon>
    </lineage>
</organism>
<dbReference type="SUPFAM" id="SSF53756">
    <property type="entry name" value="UDP-Glycosyltransferase/glycogen phosphorylase"/>
    <property type="match status" value="1"/>
</dbReference>
<dbReference type="GO" id="GO:0016740">
    <property type="term" value="F:transferase activity"/>
    <property type="evidence" value="ECO:0007669"/>
    <property type="project" value="UniProtKB-KW"/>
</dbReference>
<evidence type="ECO:0000256" key="1">
    <source>
        <dbReference type="ARBA" id="ARBA00022679"/>
    </source>
</evidence>
<evidence type="ECO:0000259" key="2">
    <source>
        <dbReference type="Pfam" id="PF04413"/>
    </source>
</evidence>
<accession>A0A381RP61</accession>
<dbReference type="Gene3D" id="3.40.50.11720">
    <property type="entry name" value="3-Deoxy-D-manno-octulosonic-acid transferase, N-terminal domain"/>
    <property type="match status" value="1"/>
</dbReference>
<dbReference type="PANTHER" id="PTHR42755:SF1">
    <property type="entry name" value="3-DEOXY-D-MANNO-OCTULOSONIC ACID TRANSFERASE, MITOCHONDRIAL-RELATED"/>
    <property type="match status" value="1"/>
</dbReference>
<name>A0A381RP61_9ZZZZ</name>
<sequence>MYLFYTLAIIGYAIAVAPRLLYQAVRHGKYVGTLSERWGRLPAEVNPDHVPSIWIHAVSVGEVLATRTLIPAMRERYPGHRLLLSTTTQTGRTVASSIEGVDGLFYFPLDLRLVVSRVLSQVRPDLVVLVDTELWPNLLAECARRGVKTMLVNGRISDRAYPRYLLVRSFFRRVIRNVDSCCVQGEESGRRLVELGASEELVTVTGNLKFDTLPVPESLRNRVPQELLRFFRMTEERVVVMAASTHAGEERPVLEAFARVRRRDPEALLLLAPRHPERAGEVASLATGFGFKTVVRRELPLDGEPCPVVVVLDTVGELASLFQIATVVFLGGSLVPSGGHNPLEPAAWSKPIVFGPYMENFSEISKLFLSNQAARQVKSSTELEPVLTELLRDEVQRDALGSAAKALLEANRGATERSLDAMASLLPPVCLGSAGVTTPFEAR</sequence>
<dbReference type="AlphaFoldDB" id="A0A381RP61"/>
<dbReference type="InterPro" id="IPR007507">
    <property type="entry name" value="Glycos_transf_N"/>
</dbReference>
<dbReference type="GO" id="GO:0005886">
    <property type="term" value="C:plasma membrane"/>
    <property type="evidence" value="ECO:0007669"/>
    <property type="project" value="TreeGrafter"/>
</dbReference>
<proteinExistence type="predicted"/>
<dbReference type="PANTHER" id="PTHR42755">
    <property type="entry name" value="3-DEOXY-MANNO-OCTULOSONATE CYTIDYLYLTRANSFERASE"/>
    <property type="match status" value="1"/>
</dbReference>
<gene>
    <name evidence="3" type="ORF">METZ01_LOCUS46526</name>
</gene>
<protein>
    <recommendedName>
        <fullName evidence="2">3-deoxy-D-manno-octulosonic-acid transferase N-terminal domain-containing protein</fullName>
    </recommendedName>
</protein>
<evidence type="ECO:0000313" key="3">
    <source>
        <dbReference type="EMBL" id="SUZ93672.1"/>
    </source>
</evidence>
<dbReference type="EMBL" id="UINC01002166">
    <property type="protein sequence ID" value="SUZ93672.1"/>
    <property type="molecule type" value="Genomic_DNA"/>
</dbReference>